<keyword evidence="6" id="KW-0418">Kinase</keyword>
<evidence type="ECO:0000259" key="12">
    <source>
        <dbReference type="PROSITE" id="PS50113"/>
    </source>
</evidence>
<keyword evidence="5" id="KW-0808">Transferase</keyword>
<dbReference type="Gene3D" id="3.30.565.10">
    <property type="entry name" value="Histidine kinase-like ATPase, C-terminal domain"/>
    <property type="match status" value="1"/>
</dbReference>
<dbReference type="NCBIfam" id="TIGR00229">
    <property type="entry name" value="sensory_box"/>
    <property type="match status" value="1"/>
</dbReference>
<dbReference type="InterPro" id="IPR035965">
    <property type="entry name" value="PAS-like_dom_sf"/>
</dbReference>
<dbReference type="InterPro" id="IPR036890">
    <property type="entry name" value="HATPase_C_sf"/>
</dbReference>
<dbReference type="SUPFAM" id="SSF55785">
    <property type="entry name" value="PYP-like sensor domain (PAS domain)"/>
    <property type="match status" value="1"/>
</dbReference>
<evidence type="ECO:0000256" key="7">
    <source>
        <dbReference type="ARBA" id="ARBA00023012"/>
    </source>
</evidence>
<evidence type="ECO:0000256" key="3">
    <source>
        <dbReference type="ARBA" id="ARBA00012438"/>
    </source>
</evidence>
<keyword evidence="8" id="KW-0175">Coiled coil</keyword>
<feature type="transmembrane region" description="Helical" evidence="9">
    <location>
        <begin position="54"/>
        <end position="76"/>
    </location>
</feature>
<evidence type="ECO:0000259" key="10">
    <source>
        <dbReference type="PROSITE" id="PS50109"/>
    </source>
</evidence>
<name>A0AA46AHX3_9CLOT</name>
<evidence type="ECO:0000256" key="9">
    <source>
        <dbReference type="SAM" id="Phobius"/>
    </source>
</evidence>
<dbReference type="InterPro" id="IPR005467">
    <property type="entry name" value="His_kinase_dom"/>
</dbReference>
<dbReference type="EMBL" id="FXUF01000002">
    <property type="protein sequence ID" value="SMP43797.1"/>
    <property type="molecule type" value="Genomic_DNA"/>
</dbReference>
<dbReference type="SUPFAM" id="SSF55874">
    <property type="entry name" value="ATPase domain of HSP90 chaperone/DNA topoisomerase II/histidine kinase"/>
    <property type="match status" value="1"/>
</dbReference>
<dbReference type="AlphaFoldDB" id="A0AA46AHX3"/>
<evidence type="ECO:0000256" key="8">
    <source>
        <dbReference type="SAM" id="Coils"/>
    </source>
</evidence>
<dbReference type="InterPro" id="IPR004358">
    <property type="entry name" value="Sig_transdc_His_kin-like_C"/>
</dbReference>
<gene>
    <name evidence="13" type="ORF">SAMN06296020_10295</name>
</gene>
<dbReference type="CDD" id="cd00075">
    <property type="entry name" value="HATPase"/>
    <property type="match status" value="1"/>
</dbReference>
<dbReference type="PRINTS" id="PR00344">
    <property type="entry name" value="BCTRLSENSOR"/>
</dbReference>
<dbReference type="SMART" id="SM00086">
    <property type="entry name" value="PAC"/>
    <property type="match status" value="1"/>
</dbReference>
<dbReference type="PROSITE" id="PS50112">
    <property type="entry name" value="PAS"/>
    <property type="match status" value="1"/>
</dbReference>
<comment type="subcellular location">
    <subcellularLocation>
        <location evidence="2">Membrane</location>
    </subcellularLocation>
</comment>
<dbReference type="InterPro" id="IPR000014">
    <property type="entry name" value="PAS"/>
</dbReference>
<evidence type="ECO:0000259" key="11">
    <source>
        <dbReference type="PROSITE" id="PS50112"/>
    </source>
</evidence>
<protein>
    <recommendedName>
        <fullName evidence="3">histidine kinase</fullName>
        <ecNumber evidence="3">2.7.13.3</ecNumber>
    </recommendedName>
</protein>
<dbReference type="InterPro" id="IPR013655">
    <property type="entry name" value="PAS_fold_3"/>
</dbReference>
<dbReference type="Pfam" id="PF00512">
    <property type="entry name" value="HisKA"/>
    <property type="match status" value="1"/>
</dbReference>
<dbReference type="PROSITE" id="PS50113">
    <property type="entry name" value="PAC"/>
    <property type="match status" value="1"/>
</dbReference>
<feature type="transmembrane region" description="Helical" evidence="9">
    <location>
        <begin position="138"/>
        <end position="159"/>
    </location>
</feature>
<keyword evidence="7" id="KW-0902">Two-component regulatory system</keyword>
<dbReference type="PANTHER" id="PTHR43711">
    <property type="entry name" value="TWO-COMPONENT HISTIDINE KINASE"/>
    <property type="match status" value="1"/>
</dbReference>
<dbReference type="InterPro" id="IPR001610">
    <property type="entry name" value="PAC"/>
</dbReference>
<dbReference type="CDD" id="cd00130">
    <property type="entry name" value="PAS"/>
    <property type="match status" value="1"/>
</dbReference>
<proteinExistence type="predicted"/>
<dbReference type="Gene3D" id="3.30.450.20">
    <property type="entry name" value="PAS domain"/>
    <property type="match status" value="1"/>
</dbReference>
<keyword evidence="4" id="KW-0597">Phosphoprotein</keyword>
<feature type="domain" description="PAC" evidence="12">
    <location>
        <begin position="304"/>
        <end position="356"/>
    </location>
</feature>
<dbReference type="SUPFAM" id="SSF47384">
    <property type="entry name" value="Homodimeric domain of signal transducing histidine kinase"/>
    <property type="match status" value="1"/>
</dbReference>
<keyword evidence="14" id="KW-1185">Reference proteome</keyword>
<reference evidence="13" key="1">
    <citation type="submission" date="2017-05" db="EMBL/GenBank/DDBJ databases">
        <authorList>
            <person name="Varghese N."/>
            <person name="Submissions S."/>
        </authorList>
    </citation>
    <scope>NUCLEOTIDE SEQUENCE</scope>
    <source>
        <strain evidence="13">Su22</strain>
    </source>
</reference>
<evidence type="ECO:0000256" key="1">
    <source>
        <dbReference type="ARBA" id="ARBA00000085"/>
    </source>
</evidence>
<organism evidence="13 14">
    <name type="scientific">Anoxynatronum buryatiense</name>
    <dbReference type="NCBI Taxonomy" id="489973"/>
    <lineage>
        <taxon>Bacteria</taxon>
        <taxon>Bacillati</taxon>
        <taxon>Bacillota</taxon>
        <taxon>Clostridia</taxon>
        <taxon>Eubacteriales</taxon>
        <taxon>Clostridiaceae</taxon>
        <taxon>Anoxynatronum</taxon>
    </lineage>
</organism>
<keyword evidence="9" id="KW-1133">Transmembrane helix</keyword>
<dbReference type="InterPro" id="IPR003661">
    <property type="entry name" value="HisK_dim/P_dom"/>
</dbReference>
<dbReference type="PANTHER" id="PTHR43711:SF1">
    <property type="entry name" value="HISTIDINE KINASE 1"/>
    <property type="match status" value="1"/>
</dbReference>
<comment type="catalytic activity">
    <reaction evidence="1">
        <text>ATP + protein L-histidine = ADP + protein N-phospho-L-histidine.</text>
        <dbReference type="EC" id="2.7.13.3"/>
    </reaction>
</comment>
<feature type="transmembrane region" description="Helical" evidence="9">
    <location>
        <begin position="200"/>
        <end position="219"/>
    </location>
</feature>
<dbReference type="InterPro" id="IPR050736">
    <property type="entry name" value="Sensor_HK_Regulatory"/>
</dbReference>
<dbReference type="Gene3D" id="1.10.287.130">
    <property type="match status" value="1"/>
</dbReference>
<dbReference type="SMART" id="SM00091">
    <property type="entry name" value="PAS"/>
    <property type="match status" value="1"/>
</dbReference>
<keyword evidence="9" id="KW-0812">Transmembrane</keyword>
<dbReference type="InterPro" id="IPR036097">
    <property type="entry name" value="HisK_dim/P_sf"/>
</dbReference>
<comment type="caution">
    <text evidence="13">The sequence shown here is derived from an EMBL/GenBank/DDBJ whole genome shotgun (WGS) entry which is preliminary data.</text>
</comment>
<dbReference type="InterPro" id="IPR003594">
    <property type="entry name" value="HATPase_dom"/>
</dbReference>
<accession>A0AA46AHX3</accession>
<evidence type="ECO:0000313" key="14">
    <source>
        <dbReference type="Proteomes" id="UP001158066"/>
    </source>
</evidence>
<feature type="coiled-coil region" evidence="8">
    <location>
        <begin position="340"/>
        <end position="367"/>
    </location>
</feature>
<dbReference type="SMART" id="SM00388">
    <property type="entry name" value="HisKA"/>
    <property type="match status" value="1"/>
</dbReference>
<feature type="transmembrane region" description="Helical" evidence="9">
    <location>
        <begin position="113"/>
        <end position="132"/>
    </location>
</feature>
<dbReference type="PROSITE" id="PS50109">
    <property type="entry name" value="HIS_KIN"/>
    <property type="match status" value="1"/>
</dbReference>
<evidence type="ECO:0000313" key="13">
    <source>
        <dbReference type="EMBL" id="SMP43797.1"/>
    </source>
</evidence>
<feature type="domain" description="Histidine kinase" evidence="10">
    <location>
        <begin position="367"/>
        <end position="593"/>
    </location>
</feature>
<dbReference type="GO" id="GO:0000155">
    <property type="term" value="F:phosphorelay sensor kinase activity"/>
    <property type="evidence" value="ECO:0007669"/>
    <property type="project" value="InterPro"/>
</dbReference>
<feature type="transmembrane region" description="Helical" evidence="9">
    <location>
        <begin position="171"/>
        <end position="188"/>
    </location>
</feature>
<evidence type="ECO:0000256" key="5">
    <source>
        <dbReference type="ARBA" id="ARBA00022679"/>
    </source>
</evidence>
<dbReference type="Pfam" id="PF08447">
    <property type="entry name" value="PAS_3"/>
    <property type="match status" value="1"/>
</dbReference>
<sequence>MNYFLLDCHLGISVKEVIGLSLFHYSPTLLVLVFIILAISLLYFYLFSKSKEKYINYWGLSWAMYALSLMFGFLILEFPDSSVFIALKQISDLFNGLFLLFGTYSFISKKIPFYWLQYTLINIMWIATAGYYQLSVLAITLLPSIYLSIIAIAAGINFLKHWNFHGIENKIGGLVFLLWGLQKAYYPYINPQYWDSPQGMLSEIALASILNFCILLVYLQKIRTQLMESEGRIKLLADNAQDMIYSYRLKPEMGFEYVSPASRQILGYDPEFFYRNPSTFHDLTHPEDIPFLKLINESILPPDEPLILRWMHRDGHYIWTEQKNSFIKDKNNRILAIEGIVRDITERKRTEEEMAKAKKERQTLLSYISHELRTPVTSILGYITAMLDGTITEPLAKNNYLEVIQSKSLMLQRLIEDLFQLTQLESKQITFNFSQIKADELAEEITNKYSWEVKNAGLHFKTSVVNSHQFDDAEVIIDLERIHQVFSNLIFNAIKNTPPGGTIQLHSELVDLRERPHLLMKVKDNGNGIREQDLPHVFDRFYKGSQLNPSKKSGSGLGLTIAREIVTAHQGEIQVESQFKAGSTFSVTLPIYQE</sequence>
<evidence type="ECO:0000256" key="6">
    <source>
        <dbReference type="ARBA" id="ARBA00022777"/>
    </source>
</evidence>
<dbReference type="CDD" id="cd00082">
    <property type="entry name" value="HisKA"/>
    <property type="match status" value="1"/>
</dbReference>
<feature type="domain" description="PAS" evidence="11">
    <location>
        <begin position="229"/>
        <end position="303"/>
    </location>
</feature>
<dbReference type="GO" id="GO:0016020">
    <property type="term" value="C:membrane"/>
    <property type="evidence" value="ECO:0007669"/>
    <property type="project" value="UniProtKB-SubCell"/>
</dbReference>
<feature type="transmembrane region" description="Helical" evidence="9">
    <location>
        <begin position="29"/>
        <end position="47"/>
    </location>
</feature>
<dbReference type="InterPro" id="IPR000700">
    <property type="entry name" value="PAS-assoc_C"/>
</dbReference>
<dbReference type="FunFam" id="3.30.565.10:FF:000006">
    <property type="entry name" value="Sensor histidine kinase WalK"/>
    <property type="match status" value="1"/>
</dbReference>
<dbReference type="Pfam" id="PF02518">
    <property type="entry name" value="HATPase_c"/>
    <property type="match status" value="1"/>
</dbReference>
<dbReference type="EC" id="2.7.13.3" evidence="3"/>
<dbReference type="Proteomes" id="UP001158066">
    <property type="component" value="Unassembled WGS sequence"/>
</dbReference>
<evidence type="ECO:0000256" key="2">
    <source>
        <dbReference type="ARBA" id="ARBA00004370"/>
    </source>
</evidence>
<dbReference type="SMART" id="SM00387">
    <property type="entry name" value="HATPase_c"/>
    <property type="match status" value="1"/>
</dbReference>
<keyword evidence="9" id="KW-0472">Membrane</keyword>
<evidence type="ECO:0000256" key="4">
    <source>
        <dbReference type="ARBA" id="ARBA00022553"/>
    </source>
</evidence>